<comment type="caution">
    <text evidence="7">The sequence shown here is derived from an EMBL/GenBank/DDBJ whole genome shotgun (WGS) entry which is preliminary data.</text>
</comment>
<feature type="transmembrane region" description="Helical" evidence="5">
    <location>
        <begin position="155"/>
        <end position="172"/>
    </location>
</feature>
<comment type="subcellular location">
    <subcellularLocation>
        <location evidence="1">Endomembrane system</location>
        <topology evidence="1">Multi-pass membrane protein</topology>
    </subcellularLocation>
</comment>
<name>A0A9P6JFS1_9FUNG</name>
<keyword evidence="4 5" id="KW-0472">Membrane</keyword>
<sequence>MAPPARPWIERVNNRDSTASIGSQFSIPQASTEKTVANGGGDNGILRRKSTLRRKRLGTREKGGGPAKRATAPVRLEPKVFFANERTFLNWLQFSVLLGSISLTLLNFGNEVTRVSGAVLTIITLLAMIYALGIFHVRLSNILSEKANRQFHDRWGPSVLCVFLFGAYFLNFY</sequence>
<keyword evidence="8" id="KW-1185">Reference proteome</keyword>
<dbReference type="Pfam" id="PF02656">
    <property type="entry name" value="DUF202"/>
    <property type="match status" value="1"/>
</dbReference>
<protein>
    <recommendedName>
        <fullName evidence="6">DUF202 domain-containing protein</fullName>
    </recommendedName>
</protein>
<dbReference type="GO" id="GO:0033254">
    <property type="term" value="C:vacuolar transporter chaperone complex"/>
    <property type="evidence" value="ECO:0007669"/>
    <property type="project" value="TreeGrafter"/>
</dbReference>
<evidence type="ECO:0000256" key="2">
    <source>
        <dbReference type="ARBA" id="ARBA00022692"/>
    </source>
</evidence>
<accession>A0A9P6JFS1</accession>
<dbReference type="Proteomes" id="UP000749646">
    <property type="component" value="Unassembled WGS sequence"/>
</dbReference>
<feature type="transmembrane region" description="Helical" evidence="5">
    <location>
        <begin position="88"/>
        <end position="109"/>
    </location>
</feature>
<reference evidence="7" key="1">
    <citation type="journal article" date="2020" name="Fungal Divers.">
        <title>Resolving the Mortierellaceae phylogeny through synthesis of multi-gene phylogenetics and phylogenomics.</title>
        <authorList>
            <person name="Vandepol N."/>
            <person name="Liber J."/>
            <person name="Desiro A."/>
            <person name="Na H."/>
            <person name="Kennedy M."/>
            <person name="Barry K."/>
            <person name="Grigoriev I.V."/>
            <person name="Miller A.N."/>
            <person name="O'Donnell K."/>
            <person name="Stajich J.E."/>
            <person name="Bonito G."/>
        </authorList>
    </citation>
    <scope>NUCLEOTIDE SEQUENCE</scope>
    <source>
        <strain evidence="7">MES-2147</strain>
    </source>
</reference>
<proteinExistence type="predicted"/>
<dbReference type="PANTHER" id="PTHR46140">
    <property type="entry name" value="VACUOLAR TRANSPORTER CHAPERONE 1-RELATED"/>
    <property type="match status" value="1"/>
</dbReference>
<evidence type="ECO:0000256" key="5">
    <source>
        <dbReference type="SAM" id="Phobius"/>
    </source>
</evidence>
<dbReference type="InterPro" id="IPR051572">
    <property type="entry name" value="VTC_Complex_Subunit"/>
</dbReference>
<evidence type="ECO:0000256" key="3">
    <source>
        <dbReference type="ARBA" id="ARBA00022989"/>
    </source>
</evidence>
<keyword evidence="2 5" id="KW-0812">Transmembrane</keyword>
<dbReference type="GO" id="GO:0000329">
    <property type="term" value="C:fungal-type vacuole membrane"/>
    <property type="evidence" value="ECO:0007669"/>
    <property type="project" value="TreeGrafter"/>
</dbReference>
<keyword evidence="3 5" id="KW-1133">Transmembrane helix</keyword>
<dbReference type="OrthoDB" id="2243669at2759"/>
<dbReference type="EMBL" id="JAAAHW010005373">
    <property type="protein sequence ID" value="KAF9968999.1"/>
    <property type="molecule type" value="Genomic_DNA"/>
</dbReference>
<feature type="non-terminal residue" evidence="7">
    <location>
        <position position="1"/>
    </location>
</feature>
<dbReference type="InterPro" id="IPR003807">
    <property type="entry name" value="DUF202"/>
</dbReference>
<evidence type="ECO:0000313" key="8">
    <source>
        <dbReference type="Proteomes" id="UP000749646"/>
    </source>
</evidence>
<feature type="domain" description="DUF202" evidence="6">
    <location>
        <begin position="79"/>
        <end position="139"/>
    </location>
</feature>
<gene>
    <name evidence="7" type="ORF">BGZ65_012398</name>
</gene>
<evidence type="ECO:0000256" key="4">
    <source>
        <dbReference type="ARBA" id="ARBA00023136"/>
    </source>
</evidence>
<feature type="transmembrane region" description="Helical" evidence="5">
    <location>
        <begin position="115"/>
        <end position="135"/>
    </location>
</feature>
<dbReference type="PANTHER" id="PTHR46140:SF1">
    <property type="entry name" value="VACUOLAR TRANSPORTER CHAPERONE COMPLEX SUBUNIT 4-RELATED"/>
    <property type="match status" value="1"/>
</dbReference>
<dbReference type="GO" id="GO:0012505">
    <property type="term" value="C:endomembrane system"/>
    <property type="evidence" value="ECO:0007669"/>
    <property type="project" value="UniProtKB-SubCell"/>
</dbReference>
<dbReference type="AlphaFoldDB" id="A0A9P6JFS1"/>
<evidence type="ECO:0000259" key="6">
    <source>
        <dbReference type="Pfam" id="PF02656"/>
    </source>
</evidence>
<evidence type="ECO:0000256" key="1">
    <source>
        <dbReference type="ARBA" id="ARBA00004127"/>
    </source>
</evidence>
<organism evidence="7 8">
    <name type="scientific">Modicella reniformis</name>
    <dbReference type="NCBI Taxonomy" id="1440133"/>
    <lineage>
        <taxon>Eukaryota</taxon>
        <taxon>Fungi</taxon>
        <taxon>Fungi incertae sedis</taxon>
        <taxon>Mucoromycota</taxon>
        <taxon>Mortierellomycotina</taxon>
        <taxon>Mortierellomycetes</taxon>
        <taxon>Mortierellales</taxon>
        <taxon>Mortierellaceae</taxon>
        <taxon>Modicella</taxon>
    </lineage>
</organism>
<evidence type="ECO:0000313" key="7">
    <source>
        <dbReference type="EMBL" id="KAF9968999.1"/>
    </source>
</evidence>